<protein>
    <submittedName>
        <fullName evidence="2">Uncharacterized protein</fullName>
    </submittedName>
</protein>
<name>A0ABQ3RE49_STRRR</name>
<dbReference type="EMBL" id="BNEA01000015">
    <property type="protein sequence ID" value="GHI54128.1"/>
    <property type="molecule type" value="Genomic_DNA"/>
</dbReference>
<feature type="region of interest" description="Disordered" evidence="1">
    <location>
        <begin position="52"/>
        <end position="75"/>
    </location>
</feature>
<organism evidence="2 3">
    <name type="scientific">Streptomyces rubradiris</name>
    <name type="common">Streptomyces achromogenes subsp. rubradiris</name>
    <dbReference type="NCBI Taxonomy" id="285531"/>
    <lineage>
        <taxon>Bacteria</taxon>
        <taxon>Bacillati</taxon>
        <taxon>Actinomycetota</taxon>
        <taxon>Actinomycetes</taxon>
        <taxon>Kitasatosporales</taxon>
        <taxon>Streptomycetaceae</taxon>
        <taxon>Streptomyces</taxon>
    </lineage>
</organism>
<proteinExistence type="predicted"/>
<reference evidence="3" key="1">
    <citation type="submission" date="2023-07" db="EMBL/GenBank/DDBJ databases">
        <title>Whole genome shotgun sequence of Streptomyces achromogenes subsp. rubradiris NBRC 14000.</title>
        <authorList>
            <person name="Komaki H."/>
            <person name="Tamura T."/>
        </authorList>
    </citation>
    <scope>NUCLEOTIDE SEQUENCE [LARGE SCALE GENOMIC DNA]</scope>
    <source>
        <strain evidence="3">NBRC 14000</strain>
    </source>
</reference>
<comment type="caution">
    <text evidence="2">The sequence shown here is derived from an EMBL/GenBank/DDBJ whole genome shotgun (WGS) entry which is preliminary data.</text>
</comment>
<dbReference type="Proteomes" id="UP000646738">
    <property type="component" value="Unassembled WGS sequence"/>
</dbReference>
<accession>A0ABQ3RE49</accession>
<evidence type="ECO:0000256" key="1">
    <source>
        <dbReference type="SAM" id="MobiDB-lite"/>
    </source>
</evidence>
<feature type="compositionally biased region" description="Low complexity" evidence="1">
    <location>
        <begin position="59"/>
        <end position="75"/>
    </location>
</feature>
<evidence type="ECO:0000313" key="2">
    <source>
        <dbReference type="EMBL" id="GHI54128.1"/>
    </source>
</evidence>
<evidence type="ECO:0000313" key="3">
    <source>
        <dbReference type="Proteomes" id="UP000646738"/>
    </source>
</evidence>
<sequence length="75" mass="8257">MIPPLRQPRDLRVPGLSGVRGSPVGEADQRFFTAVLTYGYVTYGFVAYDHVGSRHRSPGRSPSPRPMSGVPLEFL</sequence>
<gene>
    <name evidence="2" type="ORF">Srubr_39740</name>
</gene>
<keyword evidence="3" id="KW-1185">Reference proteome</keyword>